<dbReference type="InterPro" id="IPR011263">
    <property type="entry name" value="DNA-dir_RNA_pol_RpoA/D/Rpb3"/>
</dbReference>
<dbReference type="CDD" id="cd07032">
    <property type="entry name" value="RNAP_I_II_AC40"/>
    <property type="match status" value="1"/>
</dbReference>
<dbReference type="InterPro" id="IPR022842">
    <property type="entry name" value="RNAP_Rpo3/Rpb3/RPAC1"/>
</dbReference>
<keyword evidence="1 4" id="KW-0240">DNA-directed RNA polymerase</keyword>
<dbReference type="Gene3D" id="3.30.1360.10">
    <property type="entry name" value="RNA polymerase, RBP11-like subunit"/>
    <property type="match status" value="1"/>
</dbReference>
<dbReference type="SUPFAM" id="SSF56553">
    <property type="entry name" value="Insert subdomain of RNA polymerase alpha subunit"/>
    <property type="match status" value="1"/>
</dbReference>
<keyword evidence="5" id="KW-1185">Reference proteome</keyword>
<dbReference type="GO" id="GO:0000428">
    <property type="term" value="C:DNA-directed RNA polymerase complex"/>
    <property type="evidence" value="ECO:0007669"/>
    <property type="project" value="UniProtKB-KW"/>
</dbReference>
<dbReference type="Gene3D" id="2.170.120.12">
    <property type="entry name" value="DNA-directed RNA polymerase, insert domain"/>
    <property type="match status" value="1"/>
</dbReference>
<dbReference type="EMBL" id="JAPFFF010000015">
    <property type="protein sequence ID" value="KAK8867034.1"/>
    <property type="molecule type" value="Genomic_DNA"/>
</dbReference>
<dbReference type="InterPro" id="IPR033901">
    <property type="entry name" value="RNAPI/III_AC40"/>
</dbReference>
<evidence type="ECO:0000313" key="4">
    <source>
        <dbReference type="EMBL" id="KAK8867034.1"/>
    </source>
</evidence>
<comment type="caution">
    <text evidence="4">The sequence shown here is derived from an EMBL/GenBank/DDBJ whole genome shotgun (WGS) entry which is preliminary data.</text>
</comment>
<dbReference type="SMART" id="SM00662">
    <property type="entry name" value="RPOLD"/>
    <property type="match status" value="1"/>
</dbReference>
<dbReference type="PANTHER" id="PTHR11800:SF13">
    <property type="entry name" value="DNA-DIRECTED RNA POLYMERASES I AND III SUBUNIT RPAC1"/>
    <property type="match status" value="1"/>
</dbReference>
<dbReference type="SUPFAM" id="SSF55257">
    <property type="entry name" value="RBP11-like subunits of RNA polymerase"/>
    <property type="match status" value="1"/>
</dbReference>
<accession>A0ABR2IQ40</accession>
<name>A0ABR2IQ40_9EUKA</name>
<dbReference type="InterPro" id="IPR036643">
    <property type="entry name" value="RNApol_insert_sf"/>
</dbReference>
<proteinExistence type="inferred from homology"/>
<evidence type="ECO:0000256" key="2">
    <source>
        <dbReference type="ARBA" id="ARBA00023163"/>
    </source>
</evidence>
<gene>
    <name evidence="4" type="ORF">M9Y10_010003</name>
</gene>
<protein>
    <submittedName>
        <fullName evidence="4">DNA-directed RNA polymerases I and III subunit RPAC1</fullName>
    </submittedName>
</protein>
<evidence type="ECO:0000256" key="1">
    <source>
        <dbReference type="ARBA" id="ARBA00022478"/>
    </source>
</evidence>
<reference evidence="4 5" key="1">
    <citation type="submission" date="2024-04" db="EMBL/GenBank/DDBJ databases">
        <title>Tritrichomonas musculus Genome.</title>
        <authorList>
            <person name="Alves-Ferreira E."/>
            <person name="Grigg M."/>
            <person name="Lorenzi H."/>
            <person name="Galac M."/>
        </authorList>
    </citation>
    <scope>NUCLEOTIDE SEQUENCE [LARGE SCALE GENOMIC DNA]</scope>
    <source>
        <strain evidence="4 5">EAF2021</strain>
    </source>
</reference>
<dbReference type="InterPro" id="IPR036603">
    <property type="entry name" value="RBP11-like"/>
</dbReference>
<evidence type="ECO:0000313" key="5">
    <source>
        <dbReference type="Proteomes" id="UP001470230"/>
    </source>
</evidence>
<dbReference type="PANTHER" id="PTHR11800">
    <property type="entry name" value="DNA-DIRECTED RNA POLYMERASE"/>
    <property type="match status" value="1"/>
</dbReference>
<evidence type="ECO:0000259" key="3">
    <source>
        <dbReference type="SMART" id="SM00662"/>
    </source>
</evidence>
<dbReference type="Proteomes" id="UP001470230">
    <property type="component" value="Unassembled WGS sequence"/>
</dbReference>
<organism evidence="4 5">
    <name type="scientific">Tritrichomonas musculus</name>
    <dbReference type="NCBI Taxonomy" id="1915356"/>
    <lineage>
        <taxon>Eukaryota</taxon>
        <taxon>Metamonada</taxon>
        <taxon>Parabasalia</taxon>
        <taxon>Tritrichomonadida</taxon>
        <taxon>Tritrichomonadidae</taxon>
        <taxon>Tritrichomonas</taxon>
    </lineage>
</organism>
<dbReference type="Pfam" id="PF01193">
    <property type="entry name" value="RNA_pol_L"/>
    <property type="match status" value="1"/>
</dbReference>
<feature type="domain" description="DNA-directed RNA polymerase RpoA/D/Rpb3-type" evidence="3">
    <location>
        <begin position="38"/>
        <end position="324"/>
    </location>
</feature>
<dbReference type="HAMAP" id="MF_00320">
    <property type="entry name" value="RNApol_arch_Rpo3"/>
    <property type="match status" value="1"/>
</dbReference>
<dbReference type="InterPro" id="IPR050518">
    <property type="entry name" value="Rpo3/RPB3_RNA_Pol_subunit"/>
</dbReference>
<keyword evidence="2" id="KW-0804">Transcription</keyword>
<sequence length="331" mass="37111">MSSFHNTPYEDAEIHDEIPNTHVEVISYERTELTKEDKVVFDLIDAPPSHANALRRTLLADVPSVAFDLIGIEQNTSVMPDEVMCHRIGLIPLNVDSSLFGFPPETPNPQTDDDKSYVILFGLHVIGGEGPEPDYSSVDSDYEYELPPTYTGPSCKVMSSHLVWMPFPGQTSFFPIPPSVLHDDIEITHLVPGQVVHLYARAYKGTGSTHAKFSPVCTAYYRSLPRIEIDPCLSDEYKTLLCETCPCHVFDIEEYGDVVPKNIRNCTMCRECTRNEQLSSFVKLGTVPNHYEFTVEGLGVKSAPQLVKEALQILRDKAYNMKQAVEDARPK</sequence>